<dbReference type="RefSeq" id="WP_105912369.1">
    <property type="nucleotide sequence ID" value="NZ_NXGH01000029.1"/>
</dbReference>
<protein>
    <submittedName>
        <fullName evidence="1">Uncharacterized protein</fullName>
    </submittedName>
</protein>
<dbReference type="EMBL" id="NXGH01000029">
    <property type="protein sequence ID" value="PRM88497.1"/>
    <property type="molecule type" value="Genomic_DNA"/>
</dbReference>
<dbReference type="Proteomes" id="UP000238649">
    <property type="component" value="Unassembled WGS sequence"/>
</dbReference>
<proteinExistence type="predicted"/>
<reference evidence="1 2" key="1">
    <citation type="submission" date="2017-09" db="EMBL/GenBank/DDBJ databases">
        <title>Reassesment of A. cryaerophilus.</title>
        <authorList>
            <person name="Perez-Cataluna A."/>
            <person name="Collado L."/>
            <person name="Salgado O."/>
            <person name="Lefinanco V."/>
            <person name="Figueras M.J."/>
        </authorList>
    </citation>
    <scope>NUCLEOTIDE SEQUENCE [LARGE SCALE GENOMIC DNA]</scope>
    <source>
        <strain evidence="1 2">LMG 9871</strain>
    </source>
</reference>
<accession>A0A2S9SPH5</accession>
<sequence>MSKIVQIAILDFNVNEALKKGLDIKDEQIMSSMPKFYNFTIQTNDECFYVAELKNTLHIKRMSKKLLYEIKKNFEKEKENIIGLEFEYDDYNKCVGYKLKNKLIELLIKN</sequence>
<gene>
    <name evidence="1" type="ORF">CJ671_08970</name>
</gene>
<evidence type="ECO:0000313" key="1">
    <source>
        <dbReference type="EMBL" id="PRM88497.1"/>
    </source>
</evidence>
<dbReference type="AlphaFoldDB" id="A0A2S9SPH5"/>
<organism evidence="1 2">
    <name type="scientific">Aliarcobacter cryaerophilus</name>
    <dbReference type="NCBI Taxonomy" id="28198"/>
    <lineage>
        <taxon>Bacteria</taxon>
        <taxon>Pseudomonadati</taxon>
        <taxon>Campylobacterota</taxon>
        <taxon>Epsilonproteobacteria</taxon>
        <taxon>Campylobacterales</taxon>
        <taxon>Arcobacteraceae</taxon>
        <taxon>Aliarcobacter</taxon>
    </lineage>
</organism>
<comment type="caution">
    <text evidence="1">The sequence shown here is derived from an EMBL/GenBank/DDBJ whole genome shotgun (WGS) entry which is preliminary data.</text>
</comment>
<evidence type="ECO:0000313" key="2">
    <source>
        <dbReference type="Proteomes" id="UP000238649"/>
    </source>
</evidence>
<name>A0A2S9SPH5_9BACT</name>